<organism evidence="1 2">
    <name type="scientific">Reticulomyxa filosa</name>
    <dbReference type="NCBI Taxonomy" id="46433"/>
    <lineage>
        <taxon>Eukaryota</taxon>
        <taxon>Sar</taxon>
        <taxon>Rhizaria</taxon>
        <taxon>Retaria</taxon>
        <taxon>Foraminifera</taxon>
        <taxon>Monothalamids</taxon>
        <taxon>Reticulomyxidae</taxon>
        <taxon>Reticulomyxa</taxon>
    </lineage>
</organism>
<dbReference type="Proteomes" id="UP000023152">
    <property type="component" value="Unassembled WGS sequence"/>
</dbReference>
<evidence type="ECO:0000313" key="1">
    <source>
        <dbReference type="EMBL" id="ETN97276.1"/>
    </source>
</evidence>
<gene>
    <name evidence="1" type="ORF">RFI_40255</name>
</gene>
<keyword evidence="2" id="KW-1185">Reference proteome</keyword>
<dbReference type="EMBL" id="ASPP01050229">
    <property type="protein sequence ID" value="ETN97276.1"/>
    <property type="molecule type" value="Genomic_DNA"/>
</dbReference>
<feature type="non-terminal residue" evidence="1">
    <location>
        <position position="1"/>
    </location>
</feature>
<protein>
    <submittedName>
        <fullName evidence="1">Uncharacterized protein</fullName>
    </submittedName>
</protein>
<name>X6L8B1_RETFI</name>
<sequence>TSRLRKADRERKKSILCSNKHYTVENMTTQTTFSLESTEINRSSSSDTLAFTNVLGKEESKSLFVNEPAYVDFNFFLPFHPTLMDSSTAIQEAIATELQIEKKDVHIRECSQRQTRRIHVKGWISTIEKHRKTIMERFHLALQKQNLSRRITELTKIETPRLAVSQLQLSFTNVDFQNKPELDIPNYQNPTVFSPSAQSSQISRTLSSFSSSSSLLSL</sequence>
<comment type="caution">
    <text evidence="1">The sequence shown here is derived from an EMBL/GenBank/DDBJ whole genome shotgun (WGS) entry which is preliminary data.</text>
</comment>
<dbReference type="AlphaFoldDB" id="X6L8B1"/>
<evidence type="ECO:0000313" key="2">
    <source>
        <dbReference type="Proteomes" id="UP000023152"/>
    </source>
</evidence>
<accession>X6L8B1</accession>
<reference evidence="1 2" key="1">
    <citation type="journal article" date="2013" name="Curr. Biol.">
        <title>The Genome of the Foraminiferan Reticulomyxa filosa.</title>
        <authorList>
            <person name="Glockner G."/>
            <person name="Hulsmann N."/>
            <person name="Schleicher M."/>
            <person name="Noegel A.A."/>
            <person name="Eichinger L."/>
            <person name="Gallinger C."/>
            <person name="Pawlowski J."/>
            <person name="Sierra R."/>
            <person name="Euteneuer U."/>
            <person name="Pillet L."/>
            <person name="Moustafa A."/>
            <person name="Platzer M."/>
            <person name="Groth M."/>
            <person name="Szafranski K."/>
            <person name="Schliwa M."/>
        </authorList>
    </citation>
    <scope>NUCLEOTIDE SEQUENCE [LARGE SCALE GENOMIC DNA]</scope>
</reference>
<proteinExistence type="predicted"/>